<feature type="transmembrane region" description="Helical" evidence="6">
    <location>
        <begin position="376"/>
        <end position="394"/>
    </location>
</feature>
<feature type="transmembrane region" description="Helical" evidence="6">
    <location>
        <begin position="346"/>
        <end position="364"/>
    </location>
</feature>
<feature type="transmembrane region" description="Helical" evidence="6">
    <location>
        <begin position="21"/>
        <end position="43"/>
    </location>
</feature>
<dbReference type="PANTHER" id="PTHR43124">
    <property type="entry name" value="PURINE EFFLUX PUMP PBUE"/>
    <property type="match status" value="1"/>
</dbReference>
<evidence type="ECO:0000256" key="2">
    <source>
        <dbReference type="ARBA" id="ARBA00022475"/>
    </source>
</evidence>
<dbReference type="InterPro" id="IPR020846">
    <property type="entry name" value="MFS_dom"/>
</dbReference>
<feature type="transmembrane region" description="Helical" evidence="6">
    <location>
        <begin position="147"/>
        <end position="167"/>
    </location>
</feature>
<evidence type="ECO:0000256" key="5">
    <source>
        <dbReference type="ARBA" id="ARBA00023136"/>
    </source>
</evidence>
<evidence type="ECO:0000313" key="8">
    <source>
        <dbReference type="EMBL" id="SKB37703.1"/>
    </source>
</evidence>
<dbReference type="GO" id="GO:0005886">
    <property type="term" value="C:plasma membrane"/>
    <property type="evidence" value="ECO:0007669"/>
    <property type="project" value="UniProtKB-SubCell"/>
</dbReference>
<feature type="domain" description="Major facilitator superfamily (MFS) profile" evidence="7">
    <location>
        <begin position="20"/>
        <end position="400"/>
    </location>
</feature>
<accession>A0A1T5ASX9</accession>
<sequence>MTVEDRADRPGEEFRPGPAAVVAMMSGACSIGLVFVVLPPILHQLADHLGGDADAAFGVQMMAAMPGIGLVLGGLVASWTIDRLGARALLNYALIAYMVLGSAGLYIDDLTGLCVTRLLLGLATAGISTAANTLIAHFYGGAARGRMISAATVVGSMLCVVAMLASGEVAEVAGWRAPFAIYIAAPMVLWLAAIIGIPRISIRGEAPAEGEKGSTGIVIAKLWPYYLLITSLYVVLMMTSTQVSFLLAENGVIRPVIQARVLGTASFFLILGALLYGWVQGRYGANAAFRLGLLTLGVGIVGFGFAHDAVTASIAAASKGLASGLLNSGFIHMIMNRSEPHLRGRALGIMTSAMFLGDFINPLVVHPIKEMLSLHAAFHVLGALVLAGLLWSLLRRSSPPAPAAAR</sequence>
<comment type="subcellular location">
    <subcellularLocation>
        <location evidence="1">Cell membrane</location>
        <topology evidence="1">Multi-pass membrane protein</topology>
    </subcellularLocation>
</comment>
<dbReference type="Gene3D" id="1.20.1250.20">
    <property type="entry name" value="MFS general substrate transporter like domains"/>
    <property type="match status" value="1"/>
</dbReference>
<dbReference type="PROSITE" id="PS50850">
    <property type="entry name" value="MFS"/>
    <property type="match status" value="1"/>
</dbReference>
<feature type="transmembrane region" description="Helical" evidence="6">
    <location>
        <begin position="223"/>
        <end position="245"/>
    </location>
</feature>
<dbReference type="STRING" id="439228.SAMN06295920_102178"/>
<gene>
    <name evidence="8" type="ORF">SAMN06295920_102178</name>
</gene>
<evidence type="ECO:0000256" key="3">
    <source>
        <dbReference type="ARBA" id="ARBA00022692"/>
    </source>
</evidence>
<protein>
    <submittedName>
        <fullName evidence="8">Predicted arabinose efflux permease, MFS family</fullName>
    </submittedName>
</protein>
<dbReference type="SUPFAM" id="SSF103473">
    <property type="entry name" value="MFS general substrate transporter"/>
    <property type="match status" value="1"/>
</dbReference>
<evidence type="ECO:0000256" key="6">
    <source>
        <dbReference type="SAM" id="Phobius"/>
    </source>
</evidence>
<dbReference type="OrthoDB" id="7530524at2"/>
<feature type="transmembrane region" description="Helical" evidence="6">
    <location>
        <begin position="179"/>
        <end position="202"/>
    </location>
</feature>
<proteinExistence type="predicted"/>
<keyword evidence="2" id="KW-1003">Cell membrane</keyword>
<evidence type="ECO:0000313" key="9">
    <source>
        <dbReference type="Proteomes" id="UP000189818"/>
    </source>
</evidence>
<dbReference type="AlphaFoldDB" id="A0A1T5ASX9"/>
<keyword evidence="5 6" id="KW-0472">Membrane</keyword>
<keyword evidence="3 6" id="KW-0812">Transmembrane</keyword>
<dbReference type="Pfam" id="PF07690">
    <property type="entry name" value="MFS_1"/>
    <property type="match status" value="1"/>
</dbReference>
<organism evidence="8 9">
    <name type="scientific">Rhizorhabdus histidinilytica</name>
    <dbReference type="NCBI Taxonomy" id="439228"/>
    <lineage>
        <taxon>Bacteria</taxon>
        <taxon>Pseudomonadati</taxon>
        <taxon>Pseudomonadota</taxon>
        <taxon>Alphaproteobacteria</taxon>
        <taxon>Sphingomonadales</taxon>
        <taxon>Sphingomonadaceae</taxon>
        <taxon>Rhizorhabdus</taxon>
    </lineage>
</organism>
<dbReference type="RefSeq" id="WP_079646943.1">
    <property type="nucleotide sequence ID" value="NZ_FUYM01000002.1"/>
</dbReference>
<feature type="transmembrane region" description="Helical" evidence="6">
    <location>
        <begin position="288"/>
        <end position="306"/>
    </location>
</feature>
<reference evidence="9" key="1">
    <citation type="submission" date="2017-02" db="EMBL/GenBank/DDBJ databases">
        <authorList>
            <person name="Varghese N."/>
            <person name="Submissions S."/>
        </authorList>
    </citation>
    <scope>NUCLEOTIDE SEQUENCE [LARGE SCALE GENOMIC DNA]</scope>
    <source>
        <strain evidence="9">UM2</strain>
    </source>
</reference>
<dbReference type="Proteomes" id="UP000189818">
    <property type="component" value="Unassembled WGS sequence"/>
</dbReference>
<keyword evidence="9" id="KW-1185">Reference proteome</keyword>
<dbReference type="EMBL" id="FUYM01000002">
    <property type="protein sequence ID" value="SKB37703.1"/>
    <property type="molecule type" value="Genomic_DNA"/>
</dbReference>
<evidence type="ECO:0000256" key="1">
    <source>
        <dbReference type="ARBA" id="ARBA00004651"/>
    </source>
</evidence>
<evidence type="ECO:0000256" key="4">
    <source>
        <dbReference type="ARBA" id="ARBA00022989"/>
    </source>
</evidence>
<feature type="transmembrane region" description="Helical" evidence="6">
    <location>
        <begin position="257"/>
        <end position="276"/>
    </location>
</feature>
<feature type="transmembrane region" description="Helical" evidence="6">
    <location>
        <begin position="312"/>
        <end position="334"/>
    </location>
</feature>
<feature type="transmembrane region" description="Helical" evidence="6">
    <location>
        <begin position="89"/>
        <end position="107"/>
    </location>
</feature>
<dbReference type="PROSITE" id="PS51257">
    <property type="entry name" value="PROKAR_LIPOPROTEIN"/>
    <property type="match status" value="1"/>
</dbReference>
<dbReference type="InterPro" id="IPR050189">
    <property type="entry name" value="MFS_Efflux_Transporters"/>
</dbReference>
<name>A0A1T5ASX9_9SPHN</name>
<feature type="transmembrane region" description="Helical" evidence="6">
    <location>
        <begin position="55"/>
        <end position="77"/>
    </location>
</feature>
<feature type="transmembrane region" description="Helical" evidence="6">
    <location>
        <begin position="119"/>
        <end position="140"/>
    </location>
</feature>
<dbReference type="InterPro" id="IPR011701">
    <property type="entry name" value="MFS"/>
</dbReference>
<dbReference type="PANTHER" id="PTHR43124:SF3">
    <property type="entry name" value="CHLORAMPHENICOL EFFLUX PUMP RV0191"/>
    <property type="match status" value="1"/>
</dbReference>
<dbReference type="InterPro" id="IPR036259">
    <property type="entry name" value="MFS_trans_sf"/>
</dbReference>
<dbReference type="GO" id="GO:0022857">
    <property type="term" value="F:transmembrane transporter activity"/>
    <property type="evidence" value="ECO:0007669"/>
    <property type="project" value="InterPro"/>
</dbReference>
<keyword evidence="4 6" id="KW-1133">Transmembrane helix</keyword>
<evidence type="ECO:0000259" key="7">
    <source>
        <dbReference type="PROSITE" id="PS50850"/>
    </source>
</evidence>